<dbReference type="STRING" id="644358.A0A0C4E7C1"/>
<evidence type="ECO:0000313" key="6">
    <source>
        <dbReference type="EMBL" id="KLU89461.1"/>
    </source>
</evidence>
<dbReference type="Proteomes" id="UP000011715">
    <property type="component" value="Unassembled WGS sequence"/>
</dbReference>
<evidence type="ECO:0000256" key="2">
    <source>
        <dbReference type="ARBA" id="ARBA00022801"/>
    </source>
</evidence>
<dbReference type="PROSITE" id="PS00941">
    <property type="entry name" value="CARBOXYLESTERASE_B_2"/>
    <property type="match status" value="1"/>
</dbReference>
<dbReference type="AlphaFoldDB" id="A0A0C4E7C1"/>
<dbReference type="EMBL" id="GL876973">
    <property type="protein sequence ID" value="KLU89461.1"/>
    <property type="molecule type" value="Genomic_DNA"/>
</dbReference>
<sequence length="597" mass="63633">MKLKTFRALAAIAALAGRCLALPGACTTVHTKNGIINGFTDSSAAPGVVQFLGIPYGEAPVGDRRWLPALPRRPFDAPLDALAQGPSCPQTDPPITGRAWSAEFLIRPGSPGEDCLYLNVWAPLGASEKSLPVVVWIHGGGFTEGGGDVAYQIPAKWVQRSQKHIVVGINYRLGLFGFPNAAGLDPKEQNLGLLDQRLGIEWVRDNIAQFGGDPSRIILWGQSAGAVSVSYYQYAFAEDPIAIGFIKNSGSPFISVAVSDPTHSNFSALAAGFGCTKEDELNCLRKIPFREIQEYRVKAQLSFGIVVDEKMVFSNYPERTLAGKIAQGPAITGTTRNEGVIPGNPGPLPANATVPGDSRYGCPAHFEASLRGAAGLTTWRYMYSANFTNIMPGGQGAFHSADLPLFFGTHDIARGQSTPFEYELSNVMQDLYLAFIEDPAAGLTKKGWEPTPPGPLGTIQTGVDLGHNGVLIQKGMAAWTTPPICWSGDYRLATIPSARLRATISHPSAPKQTLQAPRSLPGNRTGYKVRASVPLRSGRPRQHDKVSGPPSAIETASPSPRDMRKMASGLHSTSVAGGAVFTADDPCGAPRPTILKI</sequence>
<proteinExistence type="inferred from homology"/>
<dbReference type="OrthoDB" id="408631at2759"/>
<dbReference type="PROSITE" id="PS00122">
    <property type="entry name" value="CARBOXYLESTERASE_B_1"/>
    <property type="match status" value="1"/>
</dbReference>
<feature type="chain" id="PRO_5007354154" description="Carboxylic ester hydrolase" evidence="3">
    <location>
        <begin position="22"/>
        <end position="597"/>
    </location>
</feature>
<dbReference type="ESTHER" id="magp6-m4g725">
    <property type="family name" value="Fungal_carboxylesterase_lipase"/>
</dbReference>
<dbReference type="SUPFAM" id="SSF53474">
    <property type="entry name" value="alpha/beta-Hydrolases"/>
    <property type="match status" value="1"/>
</dbReference>
<keyword evidence="2 3" id="KW-0378">Hydrolase</keyword>
<evidence type="ECO:0000256" key="1">
    <source>
        <dbReference type="ARBA" id="ARBA00005964"/>
    </source>
</evidence>
<dbReference type="OMA" id="ELACMRN"/>
<evidence type="ECO:0000313" key="8">
    <source>
        <dbReference type="Proteomes" id="UP000011715"/>
    </source>
</evidence>
<organism evidence="7 8">
    <name type="scientific">Magnaporthiopsis poae (strain ATCC 64411 / 73-15)</name>
    <name type="common">Kentucky bluegrass fungus</name>
    <name type="synonym">Magnaporthe poae</name>
    <dbReference type="NCBI Taxonomy" id="644358"/>
    <lineage>
        <taxon>Eukaryota</taxon>
        <taxon>Fungi</taxon>
        <taxon>Dikarya</taxon>
        <taxon>Ascomycota</taxon>
        <taxon>Pezizomycotina</taxon>
        <taxon>Sordariomycetes</taxon>
        <taxon>Sordariomycetidae</taxon>
        <taxon>Magnaporthales</taxon>
        <taxon>Magnaporthaceae</taxon>
        <taxon>Magnaporthiopsis</taxon>
    </lineage>
</organism>
<reference evidence="7" key="5">
    <citation type="submission" date="2015-06" db="UniProtKB">
        <authorList>
            <consortium name="EnsemblFungi"/>
        </authorList>
    </citation>
    <scope>IDENTIFICATION</scope>
    <source>
        <strain evidence="7">ATCC 64411</strain>
    </source>
</reference>
<dbReference type="InterPro" id="IPR019819">
    <property type="entry name" value="Carboxylesterase_B_CS"/>
</dbReference>
<protein>
    <recommendedName>
        <fullName evidence="3">Carboxylic ester hydrolase</fullName>
        <ecNumber evidence="3">3.1.1.-</ecNumber>
    </recommendedName>
</protein>
<reference evidence="8" key="2">
    <citation type="submission" date="2010-05" db="EMBL/GenBank/DDBJ databases">
        <title>The genome sequence of Magnaporthe poae strain ATCC 64411.</title>
        <authorList>
            <person name="Ma L.-J."/>
            <person name="Dead R."/>
            <person name="Young S."/>
            <person name="Zeng Q."/>
            <person name="Koehrsen M."/>
            <person name="Alvarado L."/>
            <person name="Berlin A."/>
            <person name="Chapman S.B."/>
            <person name="Chen Z."/>
            <person name="Freedman E."/>
            <person name="Gellesch M."/>
            <person name="Goldberg J."/>
            <person name="Griggs A."/>
            <person name="Gujja S."/>
            <person name="Heilman E.R."/>
            <person name="Heiman D."/>
            <person name="Hepburn T."/>
            <person name="Howarth C."/>
            <person name="Jen D."/>
            <person name="Larson L."/>
            <person name="Mehta T."/>
            <person name="Neiman D."/>
            <person name="Pearson M."/>
            <person name="Roberts A."/>
            <person name="Saif S."/>
            <person name="Shea T."/>
            <person name="Shenoy N."/>
            <person name="Sisk P."/>
            <person name="Stolte C."/>
            <person name="Sykes S."/>
            <person name="Walk T."/>
            <person name="White J."/>
            <person name="Yandava C."/>
            <person name="Haas B."/>
            <person name="Nusbaum C."/>
            <person name="Birren B."/>
        </authorList>
    </citation>
    <scope>NUCLEOTIDE SEQUENCE [LARGE SCALE GENOMIC DNA]</scope>
    <source>
        <strain evidence="8">ATCC 64411 / 73-15</strain>
    </source>
</reference>
<dbReference type="InterPro" id="IPR019826">
    <property type="entry name" value="Carboxylesterase_B_AS"/>
</dbReference>
<accession>A0A0C4E7C1</accession>
<dbReference type="PANTHER" id="PTHR43918:SF4">
    <property type="entry name" value="CARBOXYLIC ESTER HYDROLASE"/>
    <property type="match status" value="1"/>
</dbReference>
<keyword evidence="3" id="KW-0732">Signal</keyword>
<dbReference type="EnsemblFungi" id="MAPG_08432T0">
    <property type="protein sequence ID" value="MAPG_08432T0"/>
    <property type="gene ID" value="MAPG_08432"/>
</dbReference>
<comment type="similarity">
    <text evidence="1 3">Belongs to the type-B carboxylesterase/lipase family.</text>
</comment>
<dbReference type="PANTHER" id="PTHR43918">
    <property type="entry name" value="ACETYLCHOLINESTERASE"/>
    <property type="match status" value="1"/>
</dbReference>
<dbReference type="Gene3D" id="3.40.50.1820">
    <property type="entry name" value="alpha/beta hydrolase"/>
    <property type="match status" value="2"/>
</dbReference>
<evidence type="ECO:0000313" key="7">
    <source>
        <dbReference type="EnsemblFungi" id="MAPG_08432T0"/>
    </source>
</evidence>
<evidence type="ECO:0000256" key="3">
    <source>
        <dbReference type="RuleBase" id="RU361235"/>
    </source>
</evidence>
<dbReference type="Pfam" id="PF00135">
    <property type="entry name" value="COesterase"/>
    <property type="match status" value="1"/>
</dbReference>
<keyword evidence="8" id="KW-1185">Reference proteome</keyword>
<feature type="region of interest" description="Disordered" evidence="4">
    <location>
        <begin position="504"/>
        <end position="564"/>
    </location>
</feature>
<feature type="domain" description="Carboxylesterase type B" evidence="5">
    <location>
        <begin position="27"/>
        <end position="341"/>
    </location>
</feature>
<dbReference type="VEuPathDB" id="FungiDB:MAPG_08432"/>
<dbReference type="InterPro" id="IPR002018">
    <property type="entry name" value="CarbesteraseB"/>
</dbReference>
<evidence type="ECO:0000259" key="5">
    <source>
        <dbReference type="Pfam" id="PF00135"/>
    </source>
</evidence>
<evidence type="ECO:0000256" key="4">
    <source>
        <dbReference type="SAM" id="MobiDB-lite"/>
    </source>
</evidence>
<dbReference type="InterPro" id="IPR029058">
    <property type="entry name" value="AB_hydrolase_fold"/>
</dbReference>
<dbReference type="InterPro" id="IPR050654">
    <property type="entry name" value="AChE-related_enzymes"/>
</dbReference>
<reference evidence="6" key="1">
    <citation type="submission" date="2010-05" db="EMBL/GenBank/DDBJ databases">
        <title>The Genome Sequence of Magnaporthe poae strain ATCC 64411.</title>
        <authorList>
            <consortium name="The Broad Institute Genome Sequencing Platform"/>
            <consortium name="Broad Institute Genome Sequencing Center for Infectious Disease"/>
            <person name="Ma L.-J."/>
            <person name="Dead R."/>
            <person name="Young S."/>
            <person name="Zeng Q."/>
            <person name="Koehrsen M."/>
            <person name="Alvarado L."/>
            <person name="Berlin A."/>
            <person name="Chapman S.B."/>
            <person name="Chen Z."/>
            <person name="Freedman E."/>
            <person name="Gellesch M."/>
            <person name="Goldberg J."/>
            <person name="Griggs A."/>
            <person name="Gujja S."/>
            <person name="Heilman E.R."/>
            <person name="Heiman D."/>
            <person name="Hepburn T."/>
            <person name="Howarth C."/>
            <person name="Jen D."/>
            <person name="Larson L."/>
            <person name="Mehta T."/>
            <person name="Neiman D."/>
            <person name="Pearson M."/>
            <person name="Roberts A."/>
            <person name="Saif S."/>
            <person name="Shea T."/>
            <person name="Shenoy N."/>
            <person name="Sisk P."/>
            <person name="Stolte C."/>
            <person name="Sykes S."/>
            <person name="Walk T."/>
            <person name="White J."/>
            <person name="Yandava C."/>
            <person name="Haas B."/>
            <person name="Nusbaum C."/>
            <person name="Birren B."/>
        </authorList>
    </citation>
    <scope>NUCLEOTIDE SEQUENCE</scope>
    <source>
        <strain evidence="6">ATCC 64411</strain>
    </source>
</reference>
<dbReference type="EMBL" id="ADBL01002040">
    <property type="status" value="NOT_ANNOTATED_CDS"/>
    <property type="molecule type" value="Genomic_DNA"/>
</dbReference>
<gene>
    <name evidence="6" type="ORF">MAPG_08432</name>
</gene>
<dbReference type="GO" id="GO:0052689">
    <property type="term" value="F:carboxylic ester hydrolase activity"/>
    <property type="evidence" value="ECO:0007669"/>
    <property type="project" value="TreeGrafter"/>
</dbReference>
<dbReference type="eggNOG" id="KOG4389">
    <property type="taxonomic scope" value="Eukaryota"/>
</dbReference>
<dbReference type="EC" id="3.1.1.-" evidence="3"/>
<feature type="signal peptide" evidence="3">
    <location>
        <begin position="1"/>
        <end position="21"/>
    </location>
</feature>
<reference evidence="6" key="3">
    <citation type="submission" date="2011-03" db="EMBL/GenBank/DDBJ databases">
        <title>Annotation of Magnaporthe poae ATCC 64411.</title>
        <authorList>
            <person name="Ma L.-J."/>
            <person name="Dead R."/>
            <person name="Young S.K."/>
            <person name="Zeng Q."/>
            <person name="Gargeya S."/>
            <person name="Fitzgerald M."/>
            <person name="Haas B."/>
            <person name="Abouelleil A."/>
            <person name="Alvarado L."/>
            <person name="Arachchi H.M."/>
            <person name="Berlin A."/>
            <person name="Brown A."/>
            <person name="Chapman S.B."/>
            <person name="Chen Z."/>
            <person name="Dunbar C."/>
            <person name="Freedman E."/>
            <person name="Gearin G."/>
            <person name="Gellesch M."/>
            <person name="Goldberg J."/>
            <person name="Griggs A."/>
            <person name="Gujja S."/>
            <person name="Heiman D."/>
            <person name="Howarth C."/>
            <person name="Larson L."/>
            <person name="Lui A."/>
            <person name="MacDonald P.J.P."/>
            <person name="Mehta T."/>
            <person name="Montmayeur A."/>
            <person name="Murphy C."/>
            <person name="Neiman D."/>
            <person name="Pearson M."/>
            <person name="Priest M."/>
            <person name="Roberts A."/>
            <person name="Saif S."/>
            <person name="Shea T."/>
            <person name="Shenoy N."/>
            <person name="Sisk P."/>
            <person name="Stolte C."/>
            <person name="Sykes S."/>
            <person name="Yandava C."/>
            <person name="Wortman J."/>
            <person name="Nusbaum C."/>
            <person name="Birren B."/>
        </authorList>
    </citation>
    <scope>NUCLEOTIDE SEQUENCE</scope>
    <source>
        <strain evidence="6">ATCC 64411</strain>
    </source>
</reference>
<name>A0A0C4E7C1_MAGP6</name>
<reference evidence="7" key="4">
    <citation type="journal article" date="2015" name="G3 (Bethesda)">
        <title>Genome sequences of three phytopathogenic species of the Magnaporthaceae family of fungi.</title>
        <authorList>
            <person name="Okagaki L.H."/>
            <person name="Nunes C.C."/>
            <person name="Sailsbery J."/>
            <person name="Clay B."/>
            <person name="Brown D."/>
            <person name="John T."/>
            <person name="Oh Y."/>
            <person name="Young N."/>
            <person name="Fitzgerald M."/>
            <person name="Haas B.J."/>
            <person name="Zeng Q."/>
            <person name="Young S."/>
            <person name="Adiconis X."/>
            <person name="Fan L."/>
            <person name="Levin J.Z."/>
            <person name="Mitchell T.K."/>
            <person name="Okubara P.A."/>
            <person name="Farman M.L."/>
            <person name="Kohn L.M."/>
            <person name="Birren B."/>
            <person name="Ma L.-J."/>
            <person name="Dean R.A."/>
        </authorList>
    </citation>
    <scope>NUCLEOTIDE SEQUENCE</scope>
    <source>
        <strain evidence="7">ATCC 64411 / 73-15</strain>
    </source>
</reference>